<evidence type="ECO:0000313" key="2">
    <source>
        <dbReference type="Proteomes" id="UP001266305"/>
    </source>
</evidence>
<protein>
    <submittedName>
        <fullName evidence="1">Uncharacterized protein</fullName>
    </submittedName>
</protein>
<organism evidence="1 2">
    <name type="scientific">Saguinus oedipus</name>
    <name type="common">Cotton-top tamarin</name>
    <name type="synonym">Oedipomidas oedipus</name>
    <dbReference type="NCBI Taxonomy" id="9490"/>
    <lineage>
        <taxon>Eukaryota</taxon>
        <taxon>Metazoa</taxon>
        <taxon>Chordata</taxon>
        <taxon>Craniata</taxon>
        <taxon>Vertebrata</taxon>
        <taxon>Euteleostomi</taxon>
        <taxon>Mammalia</taxon>
        <taxon>Eutheria</taxon>
        <taxon>Euarchontoglires</taxon>
        <taxon>Primates</taxon>
        <taxon>Haplorrhini</taxon>
        <taxon>Platyrrhini</taxon>
        <taxon>Cebidae</taxon>
        <taxon>Callitrichinae</taxon>
        <taxon>Saguinus</taxon>
    </lineage>
</organism>
<dbReference type="EMBL" id="JASSZA010000016">
    <property type="protein sequence ID" value="KAK2090910.1"/>
    <property type="molecule type" value="Genomic_DNA"/>
</dbReference>
<keyword evidence="2" id="KW-1185">Reference proteome</keyword>
<gene>
    <name evidence="1" type="ORF">P7K49_030194</name>
</gene>
<feature type="non-terminal residue" evidence="1">
    <location>
        <position position="1"/>
    </location>
</feature>
<comment type="caution">
    <text evidence="1">The sequence shown here is derived from an EMBL/GenBank/DDBJ whole genome shotgun (WGS) entry which is preliminary data.</text>
</comment>
<dbReference type="Proteomes" id="UP001266305">
    <property type="component" value="Unassembled WGS sequence"/>
</dbReference>
<name>A0ABQ9U2F9_SAGOE</name>
<sequence>KVFGGANDISLHWGDGCTKSELKSQGGTPRFDSWLTWRFATDTYQPGDLLKQDA</sequence>
<accession>A0ABQ9U2F9</accession>
<proteinExistence type="predicted"/>
<evidence type="ECO:0000313" key="1">
    <source>
        <dbReference type="EMBL" id="KAK2090910.1"/>
    </source>
</evidence>
<reference evidence="1 2" key="1">
    <citation type="submission" date="2023-05" db="EMBL/GenBank/DDBJ databases">
        <title>B98-5 Cell Line De Novo Hybrid Assembly: An Optical Mapping Approach.</title>
        <authorList>
            <person name="Kananen K."/>
            <person name="Auerbach J.A."/>
            <person name="Kautto E."/>
            <person name="Blachly J.S."/>
        </authorList>
    </citation>
    <scope>NUCLEOTIDE SEQUENCE [LARGE SCALE GENOMIC DNA]</scope>
    <source>
        <strain evidence="1">B95-8</strain>
        <tissue evidence="1">Cell line</tissue>
    </source>
</reference>